<comment type="caution">
    <text evidence="2">The sequence shown here is derived from an EMBL/GenBank/DDBJ whole genome shotgun (WGS) entry which is preliminary data.</text>
</comment>
<dbReference type="EMBL" id="PJQL01002608">
    <property type="protein sequence ID" value="RCH83608.1"/>
    <property type="molecule type" value="Genomic_DNA"/>
</dbReference>
<feature type="compositionally biased region" description="Acidic residues" evidence="1">
    <location>
        <begin position="136"/>
        <end position="152"/>
    </location>
</feature>
<dbReference type="AlphaFoldDB" id="A0A367J0Z1"/>
<accession>A0A367J0Z1</accession>
<feature type="compositionally biased region" description="Acidic residues" evidence="1">
    <location>
        <begin position="432"/>
        <end position="448"/>
    </location>
</feature>
<keyword evidence="3" id="KW-1185">Reference proteome</keyword>
<dbReference type="STRING" id="86630.A0A367J0Z1"/>
<gene>
    <name evidence="2" type="ORF">CU097_006464</name>
</gene>
<proteinExistence type="predicted"/>
<feature type="region of interest" description="Disordered" evidence="1">
    <location>
        <begin position="123"/>
        <end position="172"/>
    </location>
</feature>
<feature type="region of interest" description="Disordered" evidence="1">
    <location>
        <begin position="426"/>
        <end position="456"/>
    </location>
</feature>
<dbReference type="OrthoDB" id="2290810at2759"/>
<feature type="compositionally biased region" description="Basic and acidic residues" evidence="1">
    <location>
        <begin position="153"/>
        <end position="172"/>
    </location>
</feature>
<evidence type="ECO:0000256" key="1">
    <source>
        <dbReference type="SAM" id="MobiDB-lite"/>
    </source>
</evidence>
<evidence type="ECO:0000313" key="3">
    <source>
        <dbReference type="Proteomes" id="UP000252139"/>
    </source>
</evidence>
<protein>
    <submittedName>
        <fullName evidence="2">Uncharacterized protein</fullName>
    </submittedName>
</protein>
<evidence type="ECO:0000313" key="2">
    <source>
        <dbReference type="EMBL" id="RCH83608.1"/>
    </source>
</evidence>
<organism evidence="2 3">
    <name type="scientific">Rhizopus azygosporus</name>
    <name type="common">Rhizopus microsporus var. azygosporus</name>
    <dbReference type="NCBI Taxonomy" id="86630"/>
    <lineage>
        <taxon>Eukaryota</taxon>
        <taxon>Fungi</taxon>
        <taxon>Fungi incertae sedis</taxon>
        <taxon>Mucoromycota</taxon>
        <taxon>Mucoromycotina</taxon>
        <taxon>Mucoromycetes</taxon>
        <taxon>Mucorales</taxon>
        <taxon>Mucorineae</taxon>
        <taxon>Rhizopodaceae</taxon>
        <taxon>Rhizopus</taxon>
    </lineage>
</organism>
<feature type="region of interest" description="Disordered" evidence="1">
    <location>
        <begin position="296"/>
        <end position="329"/>
    </location>
</feature>
<reference evidence="2 3" key="1">
    <citation type="journal article" date="2018" name="G3 (Bethesda)">
        <title>Phylogenetic and Phylogenomic Definition of Rhizopus Species.</title>
        <authorList>
            <person name="Gryganskyi A.P."/>
            <person name="Golan J."/>
            <person name="Dolatabadi S."/>
            <person name="Mondo S."/>
            <person name="Robb S."/>
            <person name="Idnurm A."/>
            <person name="Muszewska A."/>
            <person name="Steczkiewicz K."/>
            <person name="Masonjones S."/>
            <person name="Liao H.L."/>
            <person name="Gajdeczka M.T."/>
            <person name="Anike F."/>
            <person name="Vuek A."/>
            <person name="Anishchenko I.M."/>
            <person name="Voigt K."/>
            <person name="de Hoog G.S."/>
            <person name="Smith M.E."/>
            <person name="Heitman J."/>
            <person name="Vilgalys R."/>
            <person name="Stajich J.E."/>
        </authorList>
    </citation>
    <scope>NUCLEOTIDE SEQUENCE [LARGE SCALE GENOMIC DNA]</scope>
    <source>
        <strain evidence="2 3">CBS 357.93</strain>
    </source>
</reference>
<sequence length="456" mass="51802">MSFLKGRIQLSDNQTTDIRTRNTWLGYLALPCCTYLNLKRIQLPDDSDDEQLVDEQDLEYESQPYMPSHIPTFQTQNSQQILSKNPFARAEEPPEEDGKSIQAELEDSGQTNVQAEGSEELVEFNGTSFATRNYENEPDWTELYHDDDDSDKENESKGKEEQVDTLDDTQKVTEEVDVFDKKQNEKIPQIEKEVLHLLPLPELSEEIPPNMIHKSLSLEKSLYGEEPLTSGSRSSHRQSLSLNRFSQLSFSSYIQSTEDSPEPRQQDRLMDPLSVQIEQIDKTEPILPASNSLVDDKAENTTVDEEVSEDPLIKSNSVINKESNSESNQSGIDFLRRGSSSFIEAAAPAIARFMTHVTGDEQSFAPMSLLSVLAESPPSAEDVIEEEEELFDFSKVVEIGKNMKGFSEELVESSIRMLNDVATRVKTTVEQQQDDDVVNQEEEEEDHDNDWMHTYL</sequence>
<name>A0A367J0Z1_RHIAZ</name>
<feature type="compositionally biased region" description="Polar residues" evidence="1">
    <location>
        <begin position="314"/>
        <end position="329"/>
    </location>
</feature>
<dbReference type="Proteomes" id="UP000252139">
    <property type="component" value="Unassembled WGS sequence"/>
</dbReference>